<protein>
    <submittedName>
        <fullName evidence="1">Uncharacterized protein</fullName>
    </submittedName>
</protein>
<evidence type="ECO:0000313" key="2">
    <source>
        <dbReference type="Proteomes" id="UP001651158"/>
    </source>
</evidence>
<comment type="caution">
    <text evidence="1">The sequence shown here is derived from an EMBL/GenBank/DDBJ whole genome shotgun (WGS) entry which is preliminary data.</text>
</comment>
<sequence length="89" mass="10306">MGGFRNKASFYVLSVETIAKLKASCFFAGFQCVRSRRGNLTPSTLLQNQKVENETMLVFFAQVSTPFEFDVWTEWRRPDSKQTDWLTLT</sequence>
<gene>
    <name evidence="1" type="ORF">TcWFU_003834</name>
</gene>
<keyword evidence="2" id="KW-1185">Reference proteome</keyword>
<dbReference type="EMBL" id="JAKROA010000010">
    <property type="protein sequence ID" value="KAL5104907.1"/>
    <property type="molecule type" value="Genomic_DNA"/>
</dbReference>
<name>A0ABR4Q5J9_9CEST</name>
<reference evidence="1 2" key="1">
    <citation type="journal article" date="2022" name="Front. Cell. Infect. Microbiol.">
        <title>The Genomes of Two Strains of Taenia crassiceps the Animal Model for the Study of Human Cysticercosis.</title>
        <authorList>
            <person name="Bobes R.J."/>
            <person name="Estrada K."/>
            <person name="Rios-Valencia D.G."/>
            <person name="Calderon-Gallegos A."/>
            <person name="de la Torre P."/>
            <person name="Carrero J.C."/>
            <person name="Sanchez-Flores A."/>
            <person name="Laclette J.P."/>
        </authorList>
    </citation>
    <scope>NUCLEOTIDE SEQUENCE [LARGE SCALE GENOMIC DNA]</scope>
    <source>
        <strain evidence="1">WFUcys</strain>
    </source>
</reference>
<accession>A0ABR4Q5J9</accession>
<organism evidence="1 2">
    <name type="scientific">Taenia crassiceps</name>
    <dbReference type="NCBI Taxonomy" id="6207"/>
    <lineage>
        <taxon>Eukaryota</taxon>
        <taxon>Metazoa</taxon>
        <taxon>Spiralia</taxon>
        <taxon>Lophotrochozoa</taxon>
        <taxon>Platyhelminthes</taxon>
        <taxon>Cestoda</taxon>
        <taxon>Eucestoda</taxon>
        <taxon>Cyclophyllidea</taxon>
        <taxon>Taeniidae</taxon>
        <taxon>Taenia</taxon>
    </lineage>
</organism>
<proteinExistence type="predicted"/>
<evidence type="ECO:0000313" key="1">
    <source>
        <dbReference type="EMBL" id="KAL5104907.1"/>
    </source>
</evidence>
<dbReference type="Proteomes" id="UP001651158">
    <property type="component" value="Unassembled WGS sequence"/>
</dbReference>